<evidence type="ECO:0000313" key="2">
    <source>
        <dbReference type="Proteomes" id="UP001316087"/>
    </source>
</evidence>
<organism evidence="1 2">
    <name type="scientific">Solibacillus palustris</name>
    <dbReference type="NCBI Taxonomy" id="2908203"/>
    <lineage>
        <taxon>Bacteria</taxon>
        <taxon>Bacillati</taxon>
        <taxon>Bacillota</taxon>
        <taxon>Bacilli</taxon>
        <taxon>Bacillales</taxon>
        <taxon>Caryophanaceae</taxon>
        <taxon>Solibacillus</taxon>
    </lineage>
</organism>
<gene>
    <name evidence="1" type="ORF">LZ480_08760</name>
</gene>
<dbReference type="Proteomes" id="UP001316087">
    <property type="component" value="Unassembled WGS sequence"/>
</dbReference>
<evidence type="ECO:0000313" key="1">
    <source>
        <dbReference type="EMBL" id="MCH7321982.1"/>
    </source>
</evidence>
<accession>A0ABS9UCB5</accession>
<protein>
    <recommendedName>
        <fullName evidence="3">Aerobactin siderophore biosynthesis IucA/IucC-like C-terminal domain-containing protein</fullName>
    </recommendedName>
</protein>
<keyword evidence="2" id="KW-1185">Reference proteome</keyword>
<name>A0ABS9UCB5_9BACL</name>
<comment type="caution">
    <text evidence="1">The sequence shown here is derived from an EMBL/GenBank/DDBJ whole genome shotgun (WGS) entry which is preliminary data.</text>
</comment>
<evidence type="ECO:0008006" key="3">
    <source>
        <dbReference type="Google" id="ProtNLM"/>
    </source>
</evidence>
<proteinExistence type="predicted"/>
<dbReference type="EMBL" id="JAKZFC010000002">
    <property type="protein sequence ID" value="MCH7321982.1"/>
    <property type="molecule type" value="Genomic_DNA"/>
</dbReference>
<dbReference type="RefSeq" id="WP_241369029.1">
    <property type="nucleotide sequence ID" value="NZ_JAKZFC010000002.1"/>
</dbReference>
<sequence>MNLTMYGVNLGQKGLPIEKLVDPETLTEIVTQYAEYLETNSMAISASLFFKRYAVITAAAALDYYGFQKGTHNWLKDAKFDINTFTINVQKSNMQLEEDWRKVLFLDHLNPICQFLSQEFKMPSKILWENVAVRLNRVLKRSVGHYAEYDIQLQVEALQEKQPNWFQNQNNPFAAYIVHPYEEKVRKTCCRYYQLTKKDEDVRYCLVCPLKK</sequence>
<reference evidence="1 2" key="1">
    <citation type="submission" date="2022-03" db="EMBL/GenBank/DDBJ databases">
        <authorList>
            <person name="Jo J.-H."/>
            <person name="Im W.-T."/>
        </authorList>
    </citation>
    <scope>NUCLEOTIDE SEQUENCE [LARGE SCALE GENOMIC DNA]</scope>
    <source>
        <strain evidence="1 2">MA9</strain>
    </source>
</reference>